<comment type="subcellular location">
    <subcellularLocation>
        <location evidence="1">Cell membrane</location>
        <topology evidence="1">Multi-pass membrane protein</topology>
    </subcellularLocation>
</comment>
<dbReference type="PANTHER" id="PTHR30250">
    <property type="entry name" value="PST FAMILY PREDICTED COLANIC ACID TRANSPORTER"/>
    <property type="match status" value="1"/>
</dbReference>
<feature type="non-terminal residue" evidence="7">
    <location>
        <position position="1"/>
    </location>
</feature>
<proteinExistence type="predicted"/>
<organism evidence="7 8">
    <name type="scientific">Shewanella electrica</name>
    <dbReference type="NCBI Taxonomy" id="515560"/>
    <lineage>
        <taxon>Bacteria</taxon>
        <taxon>Pseudomonadati</taxon>
        <taxon>Pseudomonadota</taxon>
        <taxon>Gammaproteobacteria</taxon>
        <taxon>Alteromonadales</taxon>
        <taxon>Shewanellaceae</taxon>
        <taxon>Shewanella</taxon>
    </lineage>
</organism>
<dbReference type="Proteomes" id="UP001201549">
    <property type="component" value="Unassembled WGS sequence"/>
</dbReference>
<feature type="transmembrane region" description="Helical" evidence="6">
    <location>
        <begin position="73"/>
        <end position="93"/>
    </location>
</feature>
<evidence type="ECO:0000256" key="5">
    <source>
        <dbReference type="ARBA" id="ARBA00023136"/>
    </source>
</evidence>
<evidence type="ECO:0000256" key="6">
    <source>
        <dbReference type="SAM" id="Phobius"/>
    </source>
</evidence>
<dbReference type="EMBL" id="JAKOGG010000152">
    <property type="protein sequence ID" value="MCS4558752.1"/>
    <property type="molecule type" value="Genomic_DNA"/>
</dbReference>
<accession>A0ABT2FS26</accession>
<sequence length="95" mass="10351">GSILSRILGAIYIIPWVTWMGAYSNQANALFAKGYNIYSLFLMVATAGIPSAISKMVAHYNGINQYGVSRRLYHSGMYVSVAMGLVCSILMFFGA</sequence>
<comment type="caution">
    <text evidence="7">The sequence shown here is derived from an EMBL/GenBank/DDBJ whole genome shotgun (WGS) entry which is preliminary data.</text>
</comment>
<gene>
    <name evidence="7" type="ORF">L9G74_20230</name>
</gene>
<dbReference type="InterPro" id="IPR050833">
    <property type="entry name" value="Poly_Biosynth_Transport"/>
</dbReference>
<keyword evidence="5 6" id="KW-0472">Membrane</keyword>
<evidence type="ECO:0000313" key="7">
    <source>
        <dbReference type="EMBL" id="MCS4558752.1"/>
    </source>
</evidence>
<feature type="transmembrane region" description="Helical" evidence="6">
    <location>
        <begin position="6"/>
        <end position="23"/>
    </location>
</feature>
<name>A0ABT2FS26_9GAMM</name>
<evidence type="ECO:0000256" key="2">
    <source>
        <dbReference type="ARBA" id="ARBA00022475"/>
    </source>
</evidence>
<feature type="transmembrane region" description="Helical" evidence="6">
    <location>
        <begin position="35"/>
        <end position="53"/>
    </location>
</feature>
<evidence type="ECO:0000256" key="4">
    <source>
        <dbReference type="ARBA" id="ARBA00022989"/>
    </source>
</evidence>
<feature type="non-terminal residue" evidence="7">
    <location>
        <position position="95"/>
    </location>
</feature>
<keyword evidence="3 6" id="KW-0812">Transmembrane</keyword>
<evidence type="ECO:0000256" key="1">
    <source>
        <dbReference type="ARBA" id="ARBA00004651"/>
    </source>
</evidence>
<keyword evidence="8" id="KW-1185">Reference proteome</keyword>
<evidence type="ECO:0000313" key="8">
    <source>
        <dbReference type="Proteomes" id="UP001201549"/>
    </source>
</evidence>
<keyword evidence="2" id="KW-1003">Cell membrane</keyword>
<dbReference type="PANTHER" id="PTHR30250:SF21">
    <property type="entry name" value="LIPID II FLIPPASE MURJ"/>
    <property type="match status" value="1"/>
</dbReference>
<reference evidence="8" key="1">
    <citation type="submission" date="2023-07" db="EMBL/GenBank/DDBJ databases">
        <title>Shewanella mangrovi sp. nov., an acetaldehyde- degrading bacterium isolated from mangrove sediment.</title>
        <authorList>
            <person name="Liu Y."/>
        </authorList>
    </citation>
    <scope>NUCLEOTIDE SEQUENCE [LARGE SCALE GENOMIC DNA]</scope>
    <source>
        <strain evidence="8">C32</strain>
    </source>
</reference>
<evidence type="ECO:0000256" key="3">
    <source>
        <dbReference type="ARBA" id="ARBA00022692"/>
    </source>
</evidence>
<protein>
    <submittedName>
        <fullName evidence="7">Oligosaccharide flippase family protein</fullName>
    </submittedName>
</protein>
<keyword evidence="4 6" id="KW-1133">Transmembrane helix</keyword>